<feature type="domain" description="LysM" evidence="2">
    <location>
        <begin position="138"/>
        <end position="182"/>
    </location>
</feature>
<dbReference type="eggNOG" id="COG4990">
    <property type="taxonomic scope" value="Bacteria"/>
</dbReference>
<dbReference type="KEGG" id="sti:Sthe_1757"/>
<dbReference type="InParanoid" id="D1C4M4"/>
<protein>
    <submittedName>
        <fullName evidence="3">Peptidoglycan-binding LysM</fullName>
    </submittedName>
</protein>
<feature type="region of interest" description="Disordered" evidence="1">
    <location>
        <begin position="188"/>
        <end position="231"/>
    </location>
</feature>
<evidence type="ECO:0000259" key="2">
    <source>
        <dbReference type="PROSITE" id="PS51782"/>
    </source>
</evidence>
<dbReference type="SMART" id="SM00257">
    <property type="entry name" value="LysM"/>
    <property type="match status" value="3"/>
</dbReference>
<dbReference type="EMBL" id="CP001823">
    <property type="protein sequence ID" value="ACZ39191.1"/>
    <property type="molecule type" value="Genomic_DNA"/>
</dbReference>
<dbReference type="PROSITE" id="PS51782">
    <property type="entry name" value="LYSM"/>
    <property type="match status" value="3"/>
</dbReference>
<dbReference type="SUPFAM" id="SSF54106">
    <property type="entry name" value="LysM domain"/>
    <property type="match status" value="3"/>
</dbReference>
<organism evidence="3 4">
    <name type="scientific">Sphaerobacter thermophilus (strain ATCC 49802 / DSM 20745 / KCCM 41009 / NCIMB 13125 / S 6022)</name>
    <dbReference type="NCBI Taxonomy" id="479434"/>
    <lineage>
        <taxon>Bacteria</taxon>
        <taxon>Pseudomonadati</taxon>
        <taxon>Thermomicrobiota</taxon>
        <taxon>Thermomicrobia</taxon>
        <taxon>Sphaerobacterales</taxon>
        <taxon>Sphaerobacterineae</taxon>
        <taxon>Sphaerobacteraceae</taxon>
        <taxon>Sphaerobacter</taxon>
    </lineage>
</organism>
<sequence length="479" mass="50811">MANEPLEEERDLVSLYAARIRSRGEGTTVETRGARPAPGVHHFGRQRRAQRRSSRWQKGGAASALVAGALLAGAQGVGAAITHDVQPGDTLSEIALQYGTTVPQLATINGIPDPDFILAGTTLTIEPDTTLDPDAAVARYEVQEGDTLSAIAQQFGVTVDAIVAANGIANPDLITVGAVLLIPPADPEVSEPTVSGETGAEADTPESTAVGPTAPESTESKPVASETRSTVPSLHLVVSGETLGEIAKAYGTTVELIAHANAIADPNQLLAGSLLQIPAADAEASEVAAPVAQDDGVLLQNMPVTRQSLPLSSEAAAASITTAYWGSPVSEWVFIENLPSHPNPHRGFRGNISGAFGGTRDYGVYAEPLAEILQRYGFVGEVFYAQGDADLLRQQIDQGRPVIAWITNRTSVQQRGYAWHDEERFVLVPEEHTVVVYGYDAERVYVADPGDGAYRSFSWDDFLRSWGYFDGMALAVYPA</sequence>
<dbReference type="RefSeq" id="WP_012872237.1">
    <property type="nucleotide sequence ID" value="NC_013523.1"/>
</dbReference>
<name>D1C4M4_SPHTD</name>
<dbReference type="PANTHER" id="PTHR33734:SF22">
    <property type="entry name" value="MEMBRANE-BOUND LYTIC MUREIN TRANSGLYCOSYLASE D"/>
    <property type="match status" value="1"/>
</dbReference>
<dbReference type="PANTHER" id="PTHR33734">
    <property type="entry name" value="LYSM DOMAIN-CONTAINING GPI-ANCHORED PROTEIN 2"/>
    <property type="match status" value="1"/>
</dbReference>
<dbReference type="eggNOG" id="COG1388">
    <property type="taxonomic scope" value="Bacteria"/>
</dbReference>
<feature type="domain" description="LysM" evidence="2">
    <location>
        <begin position="233"/>
        <end position="277"/>
    </location>
</feature>
<evidence type="ECO:0000313" key="3">
    <source>
        <dbReference type="EMBL" id="ACZ39191.1"/>
    </source>
</evidence>
<dbReference type="InterPro" id="IPR039564">
    <property type="entry name" value="Peptidase_C39-like"/>
</dbReference>
<evidence type="ECO:0000313" key="4">
    <source>
        <dbReference type="Proteomes" id="UP000002027"/>
    </source>
</evidence>
<dbReference type="Pfam" id="PF01476">
    <property type="entry name" value="LysM"/>
    <property type="match status" value="3"/>
</dbReference>
<dbReference type="Pfam" id="PF13529">
    <property type="entry name" value="Peptidase_C39_2"/>
    <property type="match status" value="1"/>
</dbReference>
<dbReference type="STRING" id="479434.Sthe_1757"/>
<dbReference type="CDD" id="cd00118">
    <property type="entry name" value="LysM"/>
    <property type="match status" value="3"/>
</dbReference>
<gene>
    <name evidence="3" type="ordered locus">Sthe_1757</name>
</gene>
<dbReference type="Gene3D" id="3.90.70.10">
    <property type="entry name" value="Cysteine proteinases"/>
    <property type="match status" value="1"/>
</dbReference>
<keyword evidence="4" id="KW-1185">Reference proteome</keyword>
<accession>D1C4M4</accession>
<proteinExistence type="predicted"/>
<feature type="domain" description="LysM" evidence="2">
    <location>
        <begin position="81"/>
        <end position="125"/>
    </location>
</feature>
<dbReference type="Proteomes" id="UP000002027">
    <property type="component" value="Chromosome 1"/>
</dbReference>
<dbReference type="HOGENOM" id="CLU_589158_0_0_0"/>
<dbReference type="InterPro" id="IPR036779">
    <property type="entry name" value="LysM_dom_sf"/>
</dbReference>
<evidence type="ECO:0000256" key="1">
    <source>
        <dbReference type="SAM" id="MobiDB-lite"/>
    </source>
</evidence>
<reference evidence="3 4" key="2">
    <citation type="journal article" date="2010" name="Stand. Genomic Sci.">
        <title>Complete genome sequence of Desulfohalobium retbaense type strain (HR(100)).</title>
        <authorList>
            <person name="Spring S."/>
            <person name="Nolan M."/>
            <person name="Lapidus A."/>
            <person name="Glavina Del Rio T."/>
            <person name="Copeland A."/>
            <person name="Tice H."/>
            <person name="Cheng J.F."/>
            <person name="Lucas S."/>
            <person name="Land M."/>
            <person name="Chen F."/>
            <person name="Bruce D."/>
            <person name="Goodwin L."/>
            <person name="Pitluck S."/>
            <person name="Ivanova N."/>
            <person name="Mavromatis K."/>
            <person name="Mikhailova N."/>
            <person name="Pati A."/>
            <person name="Chen A."/>
            <person name="Palaniappan K."/>
            <person name="Hauser L."/>
            <person name="Chang Y.J."/>
            <person name="Jeffries C.D."/>
            <person name="Munk C."/>
            <person name="Kiss H."/>
            <person name="Chain P."/>
            <person name="Han C."/>
            <person name="Brettin T."/>
            <person name="Detter J.C."/>
            <person name="Schuler E."/>
            <person name="Goker M."/>
            <person name="Rohde M."/>
            <person name="Bristow J."/>
            <person name="Eisen J.A."/>
            <person name="Markowitz V."/>
            <person name="Hugenholtz P."/>
            <person name="Kyrpides N.C."/>
            <person name="Klenk H.P."/>
        </authorList>
    </citation>
    <scope>NUCLEOTIDE SEQUENCE [LARGE SCALE GENOMIC DNA]</scope>
    <source>
        <strain evidence="4">ATCC 49802 / DSM 20745 / S 6022</strain>
    </source>
</reference>
<dbReference type="Gene3D" id="3.10.350.10">
    <property type="entry name" value="LysM domain"/>
    <property type="match status" value="3"/>
</dbReference>
<dbReference type="CAZy" id="CBM50">
    <property type="family name" value="Carbohydrate-Binding Module Family 50"/>
</dbReference>
<reference evidence="4" key="1">
    <citation type="submission" date="2009-11" db="EMBL/GenBank/DDBJ databases">
        <title>The complete chromosome 1 of Sphaerobacter thermophilus DSM 20745.</title>
        <authorList>
            <person name="Lucas S."/>
            <person name="Copeland A."/>
            <person name="Lapidus A."/>
            <person name="Glavina del Rio T."/>
            <person name="Dalin E."/>
            <person name="Tice H."/>
            <person name="Bruce D."/>
            <person name="Goodwin L."/>
            <person name="Pitluck S."/>
            <person name="Kyrpides N."/>
            <person name="Mavromatis K."/>
            <person name="Ivanova N."/>
            <person name="Mikhailova N."/>
            <person name="LaButti K.M."/>
            <person name="Clum A."/>
            <person name="Sun H.I."/>
            <person name="Brettin T."/>
            <person name="Detter J.C."/>
            <person name="Han C."/>
            <person name="Larimer F."/>
            <person name="Land M."/>
            <person name="Hauser L."/>
            <person name="Markowitz V."/>
            <person name="Cheng J.F."/>
            <person name="Hugenholtz P."/>
            <person name="Woyke T."/>
            <person name="Wu D."/>
            <person name="Steenblock K."/>
            <person name="Schneider S."/>
            <person name="Pukall R."/>
            <person name="Goeker M."/>
            <person name="Klenk H.P."/>
            <person name="Eisen J.A."/>
        </authorList>
    </citation>
    <scope>NUCLEOTIDE SEQUENCE [LARGE SCALE GENOMIC DNA]</scope>
    <source>
        <strain evidence="4">ATCC 49802 / DSM 20745 / S 6022</strain>
    </source>
</reference>
<dbReference type="AlphaFoldDB" id="D1C4M4"/>
<dbReference type="InterPro" id="IPR018392">
    <property type="entry name" value="LysM"/>
</dbReference>